<keyword evidence="4 7" id="KW-0808">Transferase</keyword>
<dbReference type="AlphaFoldDB" id="A0A557XL64"/>
<dbReference type="PANTHER" id="PTHR12001">
    <property type="entry name" value="GERANYLGERANYL PYROPHOSPHATE SYNTHASE"/>
    <property type="match status" value="1"/>
</dbReference>
<dbReference type="SUPFAM" id="SSF48576">
    <property type="entry name" value="Terpenoid synthases"/>
    <property type="match status" value="1"/>
</dbReference>
<organism evidence="8 9">
    <name type="scientific">Mycobacterium helveticum</name>
    <dbReference type="NCBI Taxonomy" id="2592811"/>
    <lineage>
        <taxon>Bacteria</taxon>
        <taxon>Bacillati</taxon>
        <taxon>Actinomycetota</taxon>
        <taxon>Actinomycetes</taxon>
        <taxon>Mycobacteriales</taxon>
        <taxon>Mycobacteriaceae</taxon>
        <taxon>Mycobacterium</taxon>
    </lineage>
</organism>
<name>A0A557XL64_9MYCO</name>
<evidence type="ECO:0000256" key="3">
    <source>
        <dbReference type="ARBA" id="ARBA00006706"/>
    </source>
</evidence>
<dbReference type="SFLD" id="SFLDS00005">
    <property type="entry name" value="Isoprenoid_Synthase_Type_I"/>
    <property type="match status" value="1"/>
</dbReference>
<dbReference type="CDD" id="cd00685">
    <property type="entry name" value="Trans_IPPS_HT"/>
    <property type="match status" value="1"/>
</dbReference>
<comment type="pathway">
    <text evidence="2">Isoprenoid biosynthesis.</text>
</comment>
<evidence type="ECO:0000313" key="9">
    <source>
        <dbReference type="Proteomes" id="UP000320513"/>
    </source>
</evidence>
<evidence type="ECO:0000313" key="8">
    <source>
        <dbReference type="EMBL" id="TVS86545.1"/>
    </source>
</evidence>
<dbReference type="InterPro" id="IPR008949">
    <property type="entry name" value="Isoprenoid_synthase_dom_sf"/>
</dbReference>
<comment type="similarity">
    <text evidence="3 7">Belongs to the FPP/GGPP synthase family.</text>
</comment>
<dbReference type="GO" id="GO:0046872">
    <property type="term" value="F:metal ion binding"/>
    <property type="evidence" value="ECO:0007669"/>
    <property type="project" value="UniProtKB-KW"/>
</dbReference>
<evidence type="ECO:0000256" key="5">
    <source>
        <dbReference type="ARBA" id="ARBA00022723"/>
    </source>
</evidence>
<dbReference type="InterPro" id="IPR033749">
    <property type="entry name" value="Polyprenyl_synt_CS"/>
</dbReference>
<dbReference type="GO" id="GO:0008299">
    <property type="term" value="P:isoprenoid biosynthetic process"/>
    <property type="evidence" value="ECO:0007669"/>
    <property type="project" value="InterPro"/>
</dbReference>
<sequence length="382" mass="41148">MSAVASVTEARALSLAPAAGSSPMQRCSWPPAAGHAAWRSEFRSAVLDVVGEFVQARSTELVLAGLDEAGEILAEFVSGGKCLRSTFMYLGWLCGAPPSGAALTAAASLELLHAFALLQDDVMDDSDERRGRPAVHVRLEQWHRGRGLSGSRRFGESAAILLGDLCLIWAEQMLRESGVEPRRLQGAWPRYDAMRTELAVGQFADLAIDVRGLPSLEAVLDVARRKSGNYTVRRPLEIGAAMAGCADPLLMQLGRYGAAVGEAFQLRDDLLGVFGSPATTGKPNSGDLLERKATSVVVSAYELADAPTRRELTALMHSEELDEAALERWRMLIIATGALERIEDMVAFRLASARKYLADMPITDPVRAALSDLAAACGVRWQ</sequence>
<dbReference type="PROSITE" id="PS00723">
    <property type="entry name" value="POLYPRENYL_SYNTHASE_1"/>
    <property type="match status" value="1"/>
</dbReference>
<dbReference type="InterPro" id="IPR000092">
    <property type="entry name" value="Polyprenyl_synt"/>
</dbReference>
<evidence type="ECO:0000256" key="7">
    <source>
        <dbReference type="RuleBase" id="RU004466"/>
    </source>
</evidence>
<keyword evidence="5" id="KW-0479">Metal-binding</keyword>
<comment type="cofactor">
    <cofactor evidence="1">
        <name>Mg(2+)</name>
        <dbReference type="ChEBI" id="CHEBI:18420"/>
    </cofactor>
</comment>
<keyword evidence="6" id="KW-0460">Magnesium</keyword>
<comment type="caution">
    <text evidence="8">The sequence shown here is derived from an EMBL/GenBank/DDBJ whole genome shotgun (WGS) entry which is preliminary data.</text>
</comment>
<proteinExistence type="inferred from homology"/>
<evidence type="ECO:0000256" key="6">
    <source>
        <dbReference type="ARBA" id="ARBA00022842"/>
    </source>
</evidence>
<gene>
    <name evidence="8" type="ORF">FPZ47_17850</name>
</gene>
<accession>A0A557XL64</accession>
<dbReference type="Pfam" id="PF00348">
    <property type="entry name" value="polyprenyl_synt"/>
    <property type="match status" value="1"/>
</dbReference>
<evidence type="ECO:0000256" key="4">
    <source>
        <dbReference type="ARBA" id="ARBA00022679"/>
    </source>
</evidence>
<dbReference type="GO" id="GO:0004659">
    <property type="term" value="F:prenyltransferase activity"/>
    <property type="evidence" value="ECO:0007669"/>
    <property type="project" value="InterPro"/>
</dbReference>
<reference evidence="8 9" key="1">
    <citation type="submission" date="2019-07" db="EMBL/GenBank/DDBJ databases">
        <title>New Mycobacterium species.</title>
        <authorList>
            <person name="Tortoli E."/>
            <person name="Ghielmetti G."/>
            <person name="Friedel U."/>
            <person name="Trovato A."/>
        </authorList>
    </citation>
    <scope>NUCLEOTIDE SEQUENCE [LARGE SCALE GENOMIC DNA]</scope>
    <source>
        <strain evidence="8 9">16-83</strain>
    </source>
</reference>
<dbReference type="EMBL" id="VMQU01000080">
    <property type="protein sequence ID" value="TVS86545.1"/>
    <property type="molecule type" value="Genomic_DNA"/>
</dbReference>
<evidence type="ECO:0000256" key="2">
    <source>
        <dbReference type="ARBA" id="ARBA00005128"/>
    </source>
</evidence>
<dbReference type="PANTHER" id="PTHR12001:SF85">
    <property type="entry name" value="SHORT CHAIN ISOPRENYL DIPHOSPHATE SYNTHASE"/>
    <property type="match status" value="1"/>
</dbReference>
<dbReference type="RefSeq" id="WP_144953562.1">
    <property type="nucleotide sequence ID" value="NZ_VMQU01000080.1"/>
</dbReference>
<dbReference type="PROSITE" id="PS00444">
    <property type="entry name" value="POLYPRENYL_SYNTHASE_2"/>
    <property type="match status" value="1"/>
</dbReference>
<keyword evidence="9" id="KW-1185">Reference proteome</keyword>
<dbReference type="OrthoDB" id="4497239at2"/>
<evidence type="ECO:0000256" key="1">
    <source>
        <dbReference type="ARBA" id="ARBA00001946"/>
    </source>
</evidence>
<dbReference type="Proteomes" id="UP000320513">
    <property type="component" value="Unassembled WGS sequence"/>
</dbReference>
<protein>
    <submittedName>
        <fullName evidence="8">Polyprenyl synthetase family protein</fullName>
    </submittedName>
</protein>
<dbReference type="Gene3D" id="1.10.600.10">
    <property type="entry name" value="Farnesyl Diphosphate Synthase"/>
    <property type="match status" value="1"/>
</dbReference>